<name>A0A8X6PDT6_NEPPI</name>
<protein>
    <submittedName>
        <fullName evidence="2">Uncharacterized protein</fullName>
    </submittedName>
</protein>
<feature type="compositionally biased region" description="Polar residues" evidence="1">
    <location>
        <begin position="37"/>
        <end position="50"/>
    </location>
</feature>
<gene>
    <name evidence="2" type="ORF">NPIL_132261</name>
</gene>
<organism evidence="2 3">
    <name type="scientific">Nephila pilipes</name>
    <name type="common">Giant wood spider</name>
    <name type="synonym">Nephila maculata</name>
    <dbReference type="NCBI Taxonomy" id="299642"/>
    <lineage>
        <taxon>Eukaryota</taxon>
        <taxon>Metazoa</taxon>
        <taxon>Ecdysozoa</taxon>
        <taxon>Arthropoda</taxon>
        <taxon>Chelicerata</taxon>
        <taxon>Arachnida</taxon>
        <taxon>Araneae</taxon>
        <taxon>Araneomorphae</taxon>
        <taxon>Entelegynae</taxon>
        <taxon>Araneoidea</taxon>
        <taxon>Nephilidae</taxon>
        <taxon>Nephila</taxon>
    </lineage>
</organism>
<dbReference type="EMBL" id="BMAW01018698">
    <property type="protein sequence ID" value="GFT59680.1"/>
    <property type="molecule type" value="Genomic_DNA"/>
</dbReference>
<comment type="caution">
    <text evidence="2">The sequence shown here is derived from an EMBL/GenBank/DDBJ whole genome shotgun (WGS) entry which is preliminary data.</text>
</comment>
<feature type="region of interest" description="Disordered" evidence="1">
    <location>
        <begin position="1"/>
        <end position="64"/>
    </location>
</feature>
<dbReference type="AlphaFoldDB" id="A0A8X6PDT6"/>
<reference evidence="2" key="1">
    <citation type="submission" date="2020-08" db="EMBL/GenBank/DDBJ databases">
        <title>Multicomponent nature underlies the extraordinary mechanical properties of spider dragline silk.</title>
        <authorList>
            <person name="Kono N."/>
            <person name="Nakamura H."/>
            <person name="Mori M."/>
            <person name="Yoshida Y."/>
            <person name="Ohtoshi R."/>
            <person name="Malay A.D."/>
            <person name="Moran D.A.P."/>
            <person name="Tomita M."/>
            <person name="Numata K."/>
            <person name="Arakawa K."/>
        </authorList>
    </citation>
    <scope>NUCLEOTIDE SEQUENCE</scope>
</reference>
<evidence type="ECO:0000313" key="3">
    <source>
        <dbReference type="Proteomes" id="UP000887013"/>
    </source>
</evidence>
<feature type="compositionally biased region" description="Basic and acidic residues" evidence="1">
    <location>
        <begin position="13"/>
        <end position="35"/>
    </location>
</feature>
<dbReference type="Proteomes" id="UP000887013">
    <property type="component" value="Unassembled WGS sequence"/>
</dbReference>
<accession>A0A8X6PDT6</accession>
<evidence type="ECO:0000313" key="2">
    <source>
        <dbReference type="EMBL" id="GFT59680.1"/>
    </source>
</evidence>
<sequence length="97" mass="11161">MKGKAPQTYFSRVRHDPRSQEADRTIDLKRPDRRSQIQKSGHRSQTSRSPTADPDLRGPTTDFKTQRVISCFGRRFLLRLGKKPVPKFFPPPRDGGL</sequence>
<keyword evidence="3" id="KW-1185">Reference proteome</keyword>
<proteinExistence type="predicted"/>
<evidence type="ECO:0000256" key="1">
    <source>
        <dbReference type="SAM" id="MobiDB-lite"/>
    </source>
</evidence>